<dbReference type="Proteomes" id="UP000198341">
    <property type="component" value="Chromosome 12"/>
</dbReference>
<evidence type="ECO:0000256" key="4">
    <source>
        <dbReference type="ARBA" id="ARBA00022989"/>
    </source>
</evidence>
<feature type="compositionally biased region" description="Low complexity" evidence="6">
    <location>
        <begin position="73"/>
        <end position="91"/>
    </location>
</feature>
<dbReference type="RefSeq" id="XP_007509788.1">
    <property type="nucleotide sequence ID" value="XM_007509726.1"/>
</dbReference>
<dbReference type="InterPro" id="IPR024491">
    <property type="entry name" value="Se_SelK/SelG"/>
</dbReference>
<dbReference type="OrthoDB" id="167295at2759"/>
<feature type="transmembrane region" description="Helical" evidence="7">
    <location>
        <begin position="28"/>
        <end position="49"/>
    </location>
</feature>
<feature type="region of interest" description="Disordered" evidence="6">
    <location>
        <begin position="59"/>
        <end position="111"/>
    </location>
</feature>
<evidence type="ECO:0000256" key="3">
    <source>
        <dbReference type="ARBA" id="ARBA00022933"/>
    </source>
</evidence>
<accession>K8FBD4</accession>
<evidence type="ECO:0000256" key="5">
    <source>
        <dbReference type="ARBA" id="ARBA00023136"/>
    </source>
</evidence>
<dbReference type="EMBL" id="FO082267">
    <property type="protein sequence ID" value="CCO18903.1"/>
    <property type="molecule type" value="Genomic_DNA"/>
</dbReference>
<evidence type="ECO:0000256" key="1">
    <source>
        <dbReference type="ARBA" id="ARBA00004167"/>
    </source>
</evidence>
<dbReference type="GeneID" id="19012596"/>
<evidence type="ECO:0000256" key="6">
    <source>
        <dbReference type="SAM" id="MobiDB-lite"/>
    </source>
</evidence>
<dbReference type="Pfam" id="PF10961">
    <property type="entry name" value="SelK_SelG"/>
    <property type="match status" value="1"/>
</dbReference>
<keyword evidence="4 7" id="KW-1133">Transmembrane helix</keyword>
<dbReference type="GO" id="GO:0032469">
    <property type="term" value="P:endoplasmic reticulum calcium ion homeostasis"/>
    <property type="evidence" value="ECO:0007669"/>
    <property type="project" value="TreeGrafter"/>
</dbReference>
<dbReference type="AlphaFoldDB" id="K8FBD4"/>
<name>K8FBD4_9CHLO</name>
<feature type="region of interest" description="Disordered" evidence="6">
    <location>
        <begin position="1"/>
        <end position="23"/>
    </location>
</feature>
<dbReference type="PANTHER" id="PTHR16875:SF0">
    <property type="entry name" value="SELENOPROTEIN K"/>
    <property type="match status" value="1"/>
</dbReference>
<keyword evidence="3" id="KW-0712">Selenocysteine</keyword>
<protein>
    <recommendedName>
        <fullName evidence="10">Selenoprotein K</fullName>
    </recommendedName>
</protein>
<dbReference type="GO" id="GO:0005789">
    <property type="term" value="C:endoplasmic reticulum membrane"/>
    <property type="evidence" value="ECO:0007669"/>
    <property type="project" value="TreeGrafter"/>
</dbReference>
<keyword evidence="2 7" id="KW-0812">Transmembrane</keyword>
<organism evidence="8 9">
    <name type="scientific">Bathycoccus prasinos</name>
    <dbReference type="NCBI Taxonomy" id="41875"/>
    <lineage>
        <taxon>Eukaryota</taxon>
        <taxon>Viridiplantae</taxon>
        <taxon>Chlorophyta</taxon>
        <taxon>Mamiellophyceae</taxon>
        <taxon>Mamiellales</taxon>
        <taxon>Bathycoccaceae</taxon>
        <taxon>Bathycoccus</taxon>
    </lineage>
</organism>
<evidence type="ECO:0008006" key="10">
    <source>
        <dbReference type="Google" id="ProtNLM"/>
    </source>
</evidence>
<keyword evidence="9" id="KW-1185">Reference proteome</keyword>
<dbReference type="PANTHER" id="PTHR16875">
    <property type="entry name" value="SELENOPROTEIN K"/>
    <property type="match status" value="1"/>
</dbReference>
<evidence type="ECO:0000256" key="7">
    <source>
        <dbReference type="SAM" id="Phobius"/>
    </source>
</evidence>
<comment type="subcellular location">
    <subcellularLocation>
        <location evidence="1">Membrane</location>
        <topology evidence="1">Single-pass membrane protein</topology>
    </subcellularLocation>
</comment>
<sequence length="111" mass="11966">MAPPIPPPKRGEQKYVSSSGTTARSRPLFRATIFADFFWGILNVFVAFFRTLVSLDQSQKYGTKPGDVGSGVYGRRPGNNNNNNNNGTRRYPGGGGSNIHGIDHNATPPSA</sequence>
<evidence type="ECO:0000256" key="2">
    <source>
        <dbReference type="ARBA" id="ARBA00022692"/>
    </source>
</evidence>
<dbReference type="KEGG" id="bpg:Bathy12g00750"/>
<evidence type="ECO:0000313" key="8">
    <source>
        <dbReference type="EMBL" id="CCO18903.1"/>
    </source>
</evidence>
<keyword evidence="5 7" id="KW-0472">Membrane</keyword>
<evidence type="ECO:0000313" key="9">
    <source>
        <dbReference type="Proteomes" id="UP000198341"/>
    </source>
</evidence>
<dbReference type="GO" id="GO:0006816">
    <property type="term" value="P:calcium ion transport"/>
    <property type="evidence" value="ECO:0007669"/>
    <property type="project" value="TreeGrafter"/>
</dbReference>
<proteinExistence type="predicted"/>
<dbReference type="GO" id="GO:0005794">
    <property type="term" value="C:Golgi apparatus"/>
    <property type="evidence" value="ECO:0007669"/>
    <property type="project" value="TreeGrafter"/>
</dbReference>
<reference evidence="8 9" key="1">
    <citation type="submission" date="2011-10" db="EMBL/GenBank/DDBJ databases">
        <authorList>
            <person name="Genoscope - CEA"/>
        </authorList>
    </citation>
    <scope>NUCLEOTIDE SEQUENCE [LARGE SCALE GENOMIC DNA]</scope>
    <source>
        <strain evidence="8 9">RCC 1105</strain>
    </source>
</reference>
<gene>
    <name evidence="8" type="ordered locus">Bathy12g00750</name>
</gene>